<feature type="transmembrane region" description="Helical" evidence="11">
    <location>
        <begin position="49"/>
        <end position="68"/>
    </location>
</feature>
<dbReference type="Proteomes" id="UP000237466">
    <property type="component" value="Unassembled WGS sequence"/>
</dbReference>
<evidence type="ECO:0000256" key="6">
    <source>
        <dbReference type="ARBA" id="ARBA00022692"/>
    </source>
</evidence>
<evidence type="ECO:0000256" key="7">
    <source>
        <dbReference type="ARBA" id="ARBA00022777"/>
    </source>
</evidence>
<evidence type="ECO:0000256" key="4">
    <source>
        <dbReference type="ARBA" id="ARBA00022553"/>
    </source>
</evidence>
<reference evidence="14 15" key="1">
    <citation type="journal article" date="2018" name="Front. Microbiol.">
        <title>Phylogeny of Vibrio vulnificus from the Analysis of the Core-Genome: Implications for Intra-Species Taxonomy.</title>
        <authorList>
            <person name="Roig F.J."/>
            <person name="Gonzalez-Candelas F."/>
            <person name="Sanjuan E."/>
            <person name="Fouz B."/>
            <person name="Feil E.J."/>
            <person name="Llorens C."/>
            <person name="Baker-Austin C."/>
            <person name="Oliver J.D."/>
            <person name="Danin-Poleg Y."/>
            <person name="Gibas C.J."/>
            <person name="Kashi Y."/>
            <person name="Gulig P.A."/>
            <person name="Morrison S.S."/>
            <person name="Amaro C."/>
        </authorList>
    </citation>
    <scope>NUCLEOTIDE SEQUENCE [LARGE SCALE GENOMIC DNA]</scope>
    <source>
        <strain evidence="14 15">CECT4608</strain>
    </source>
</reference>
<dbReference type="SUPFAM" id="SSF55874">
    <property type="entry name" value="ATPase domain of HSP90 chaperone/DNA topoisomerase II/histidine kinase"/>
    <property type="match status" value="1"/>
</dbReference>
<dbReference type="EMBL" id="PDGH01000026">
    <property type="protein sequence ID" value="POB49828.1"/>
    <property type="molecule type" value="Genomic_DNA"/>
</dbReference>
<dbReference type="Pfam" id="PF02518">
    <property type="entry name" value="HATPase_c"/>
    <property type="match status" value="1"/>
</dbReference>
<proteinExistence type="predicted"/>
<keyword evidence="14" id="KW-0067">ATP-binding</keyword>
<dbReference type="PROSITE" id="PS50109">
    <property type="entry name" value="HIS_KIN"/>
    <property type="match status" value="1"/>
</dbReference>
<dbReference type="InterPro" id="IPR003594">
    <property type="entry name" value="HATPase_dom"/>
</dbReference>
<keyword evidence="5" id="KW-0808">Transferase</keyword>
<accession>A0A2S3R7Z2</accession>
<dbReference type="InterPro" id="IPR003660">
    <property type="entry name" value="HAMP_dom"/>
</dbReference>
<dbReference type="PROSITE" id="PS50885">
    <property type="entry name" value="HAMP"/>
    <property type="match status" value="1"/>
</dbReference>
<dbReference type="GO" id="GO:0000160">
    <property type="term" value="P:phosphorelay signal transduction system"/>
    <property type="evidence" value="ECO:0007669"/>
    <property type="project" value="UniProtKB-KW"/>
</dbReference>
<dbReference type="Gene3D" id="3.30.565.10">
    <property type="entry name" value="Histidine kinase-like ATPase, C-terminal domain"/>
    <property type="match status" value="1"/>
</dbReference>
<evidence type="ECO:0000256" key="2">
    <source>
        <dbReference type="ARBA" id="ARBA00004370"/>
    </source>
</evidence>
<keyword evidence="7" id="KW-0418">Kinase</keyword>
<feature type="transmembrane region" description="Helical" evidence="11">
    <location>
        <begin position="199"/>
        <end position="220"/>
    </location>
</feature>
<evidence type="ECO:0000259" key="13">
    <source>
        <dbReference type="PROSITE" id="PS50885"/>
    </source>
</evidence>
<feature type="domain" description="HAMP" evidence="13">
    <location>
        <begin position="219"/>
        <end position="270"/>
    </location>
</feature>
<evidence type="ECO:0000313" key="14">
    <source>
        <dbReference type="EMBL" id="POB49828.1"/>
    </source>
</evidence>
<organism evidence="14 15">
    <name type="scientific">Vibrio vulnificus</name>
    <dbReference type="NCBI Taxonomy" id="672"/>
    <lineage>
        <taxon>Bacteria</taxon>
        <taxon>Pseudomonadati</taxon>
        <taxon>Pseudomonadota</taxon>
        <taxon>Gammaproteobacteria</taxon>
        <taxon>Vibrionales</taxon>
        <taxon>Vibrionaceae</taxon>
        <taxon>Vibrio</taxon>
    </lineage>
</organism>
<dbReference type="InterPro" id="IPR050428">
    <property type="entry name" value="TCS_sensor_his_kinase"/>
</dbReference>
<dbReference type="EC" id="2.7.13.3" evidence="3"/>
<comment type="catalytic activity">
    <reaction evidence="1">
        <text>ATP + protein L-histidine = ADP + protein N-phospho-L-histidine.</text>
        <dbReference type="EC" id="2.7.13.3"/>
    </reaction>
</comment>
<evidence type="ECO:0000256" key="10">
    <source>
        <dbReference type="ARBA" id="ARBA00023136"/>
    </source>
</evidence>
<feature type="domain" description="Histidine kinase" evidence="12">
    <location>
        <begin position="278"/>
        <end position="479"/>
    </location>
</feature>
<keyword evidence="14" id="KW-0547">Nucleotide-binding</keyword>
<dbReference type="GO" id="GO:0005886">
    <property type="term" value="C:plasma membrane"/>
    <property type="evidence" value="ECO:0007669"/>
    <property type="project" value="TreeGrafter"/>
</dbReference>
<dbReference type="PRINTS" id="PR00344">
    <property type="entry name" value="BCTRLSENSOR"/>
</dbReference>
<dbReference type="Gene3D" id="1.10.287.130">
    <property type="match status" value="1"/>
</dbReference>
<keyword evidence="6 11" id="KW-0812">Transmembrane</keyword>
<keyword evidence="4" id="KW-0597">Phosphoprotein</keyword>
<evidence type="ECO:0000313" key="15">
    <source>
        <dbReference type="Proteomes" id="UP000237466"/>
    </source>
</evidence>
<dbReference type="AlphaFoldDB" id="A0A2S3R7Z2"/>
<name>A0A2S3R7Z2_VIBVL</name>
<keyword evidence="9" id="KW-0902">Two-component regulatory system</keyword>
<keyword evidence="8 11" id="KW-1133">Transmembrane helix</keyword>
<dbReference type="GO" id="GO:0005524">
    <property type="term" value="F:ATP binding"/>
    <property type="evidence" value="ECO:0007669"/>
    <property type="project" value="UniProtKB-KW"/>
</dbReference>
<evidence type="ECO:0000256" key="9">
    <source>
        <dbReference type="ARBA" id="ARBA00023012"/>
    </source>
</evidence>
<dbReference type="InterPro" id="IPR004358">
    <property type="entry name" value="Sig_transdc_His_kin-like_C"/>
</dbReference>
<evidence type="ECO:0000256" key="3">
    <source>
        <dbReference type="ARBA" id="ARBA00012438"/>
    </source>
</evidence>
<dbReference type="GO" id="GO:0004673">
    <property type="term" value="F:protein histidine kinase activity"/>
    <property type="evidence" value="ECO:0007669"/>
    <property type="project" value="UniProtKB-EC"/>
</dbReference>
<evidence type="ECO:0000259" key="12">
    <source>
        <dbReference type="PROSITE" id="PS50109"/>
    </source>
</evidence>
<sequence>MIPIPLKSSLDAFVRRSHPISLKPFAALGISSMPTKRPLFKHLSLKSRLFLAACLWVTAMIIAAGVGIPKLVKEYLVTDVESQLRLALDEISANLEAGKNGSIVLSSRLSDPRFSQPYSGLYWTATINNQTLRSRSLWDRTIQIKQGPIRKTVLGAKNERLIVLEQDVFLPEYVKPVHIVIGMDEAPMKSTLDHLTGQLWMILGLLFVGVMTVIGLQIAWSFRPLGKLQRELKALRAGSQQQLEASYPAEVSPLIDDLNALLFHYQELLQRARNHAGNLSHSLKTPLSVLRNEISQLDVESSHKLLPPVEQIQQHIDYHLGRARMAGSMNILSVKSNPSERVDAISIAFDKVYAERDLLLINELDSELEVAVDQSDLDEMLGNLLENSYKWARSQIRVHSTLTSDDQLTLIIEDNGPGIAEEHLTQVLKRGVRLDETTPGTGLGLNIVAEMAYSYRGDLTLERSQLGGLRANLTLKLAAKG</sequence>
<dbReference type="InterPro" id="IPR005467">
    <property type="entry name" value="His_kinase_dom"/>
</dbReference>
<dbReference type="PANTHER" id="PTHR45436">
    <property type="entry name" value="SENSOR HISTIDINE KINASE YKOH"/>
    <property type="match status" value="1"/>
</dbReference>
<evidence type="ECO:0000256" key="11">
    <source>
        <dbReference type="SAM" id="Phobius"/>
    </source>
</evidence>
<dbReference type="SMART" id="SM00387">
    <property type="entry name" value="HATPase_c"/>
    <property type="match status" value="1"/>
</dbReference>
<comment type="caution">
    <text evidence="14">The sequence shown here is derived from an EMBL/GenBank/DDBJ whole genome shotgun (WGS) entry which is preliminary data.</text>
</comment>
<comment type="subcellular location">
    <subcellularLocation>
        <location evidence="2">Membrane</location>
    </subcellularLocation>
</comment>
<evidence type="ECO:0000256" key="8">
    <source>
        <dbReference type="ARBA" id="ARBA00022989"/>
    </source>
</evidence>
<dbReference type="PANTHER" id="PTHR45436:SF5">
    <property type="entry name" value="SENSOR HISTIDINE KINASE TRCS"/>
    <property type="match status" value="1"/>
</dbReference>
<keyword evidence="10 11" id="KW-0472">Membrane</keyword>
<gene>
    <name evidence="14" type="ORF">CRN52_01955</name>
</gene>
<evidence type="ECO:0000256" key="1">
    <source>
        <dbReference type="ARBA" id="ARBA00000085"/>
    </source>
</evidence>
<protein>
    <recommendedName>
        <fullName evidence="3">histidine kinase</fullName>
        <ecNumber evidence="3">2.7.13.3</ecNumber>
    </recommendedName>
</protein>
<dbReference type="InterPro" id="IPR036890">
    <property type="entry name" value="HATPase_C_sf"/>
</dbReference>
<evidence type="ECO:0000256" key="5">
    <source>
        <dbReference type="ARBA" id="ARBA00022679"/>
    </source>
</evidence>